<dbReference type="HOGENOM" id="CLU_3346859_0_0_0"/>
<proteinExistence type="predicted"/>
<name>F8L1C1_PARAV</name>
<dbReference type="Proteomes" id="UP000000495">
    <property type="component" value="Chromosome"/>
</dbReference>
<dbReference type="KEGG" id="puv:PUV_21050"/>
<accession>F8L1C1</accession>
<protein>
    <submittedName>
        <fullName evidence="1">Uncharacterized protein</fullName>
    </submittedName>
</protein>
<keyword evidence="2" id="KW-1185">Reference proteome</keyword>
<reference key="1">
    <citation type="journal article" date="2011" name="Mol. Biol. Evol.">
        <title>Unity in variety -- the pan-genome of the Chlamydiae.</title>
        <authorList>
            <person name="Collingro A."/>
            <person name="Tischler P."/>
            <person name="Weinmaier T."/>
            <person name="Penz T."/>
            <person name="Heinz E."/>
            <person name="Brunham R.C."/>
            <person name="Read T.D."/>
            <person name="Bavoil P.M."/>
            <person name="Sachse K."/>
            <person name="Kahane S."/>
            <person name="Friedman M.G."/>
            <person name="Rattei T."/>
            <person name="Myers G.S.A."/>
            <person name="Horn M."/>
        </authorList>
    </citation>
    <scope>NUCLEOTIDE SEQUENCE</scope>
    <source>
        <strain>UV7</strain>
    </source>
</reference>
<evidence type="ECO:0000313" key="2">
    <source>
        <dbReference type="Proteomes" id="UP000000495"/>
    </source>
</evidence>
<gene>
    <name evidence="1" type="ordered locus">PUV_21050</name>
</gene>
<evidence type="ECO:0000313" key="1">
    <source>
        <dbReference type="EMBL" id="CCB87055.1"/>
    </source>
</evidence>
<reference evidence="1 2" key="2">
    <citation type="journal article" date="2011" name="Mol. Biol. Evol.">
        <title>Unity in variety--the pan-genome of the Chlamydiae.</title>
        <authorList>
            <person name="Collingro A."/>
            <person name="Tischler P."/>
            <person name="Weinmaier T."/>
            <person name="Penz T."/>
            <person name="Heinz E."/>
            <person name="Brunham R.C."/>
            <person name="Read T.D."/>
            <person name="Bavoil P.M."/>
            <person name="Sachse K."/>
            <person name="Kahane S."/>
            <person name="Friedman M.G."/>
            <person name="Rattei T."/>
            <person name="Myers G.S."/>
            <person name="Horn M."/>
        </authorList>
    </citation>
    <scope>NUCLEOTIDE SEQUENCE [LARGE SCALE GENOMIC DNA]</scope>
    <source>
        <strain evidence="2">UV7</strain>
    </source>
</reference>
<dbReference type="AlphaFoldDB" id="F8L1C1"/>
<sequence>MAISFVLFKGLAIPQFASKLHEKNEKFFYREESDFIC</sequence>
<dbReference type="EMBL" id="FR872580">
    <property type="protein sequence ID" value="CCB87055.1"/>
    <property type="molecule type" value="Genomic_DNA"/>
</dbReference>
<organism evidence="1 2">
    <name type="scientific">Parachlamydia acanthamoebae (strain UV7)</name>
    <dbReference type="NCBI Taxonomy" id="765952"/>
    <lineage>
        <taxon>Bacteria</taxon>
        <taxon>Pseudomonadati</taxon>
        <taxon>Chlamydiota</taxon>
        <taxon>Chlamydiia</taxon>
        <taxon>Parachlamydiales</taxon>
        <taxon>Parachlamydiaceae</taxon>
        <taxon>Parachlamydia</taxon>
    </lineage>
</organism>